<dbReference type="EMBL" id="JH711593">
    <property type="protein sequence ID" value="EIW74176.1"/>
    <property type="molecule type" value="Genomic_DNA"/>
</dbReference>
<dbReference type="InterPro" id="IPR001461">
    <property type="entry name" value="Aspartic_peptidase_A1"/>
</dbReference>
<evidence type="ECO:0000313" key="10">
    <source>
        <dbReference type="Proteomes" id="UP000053558"/>
    </source>
</evidence>
<dbReference type="PROSITE" id="PS51767">
    <property type="entry name" value="PEPTIDASE_A1"/>
    <property type="match status" value="1"/>
</dbReference>
<dbReference type="PANTHER" id="PTHR47966">
    <property type="entry name" value="BETA-SITE APP-CLEAVING ENZYME, ISOFORM A-RELATED"/>
    <property type="match status" value="1"/>
</dbReference>
<feature type="disulfide bond" evidence="4">
    <location>
        <begin position="310"/>
        <end position="348"/>
    </location>
</feature>
<dbReference type="Pfam" id="PF00026">
    <property type="entry name" value="Asp"/>
    <property type="match status" value="1"/>
</dbReference>
<dbReference type="GeneID" id="19199019"/>
<dbReference type="InterPro" id="IPR001969">
    <property type="entry name" value="Aspartic_peptidase_AS"/>
</dbReference>
<accession>R7SDD9</accession>
<evidence type="ECO:0000313" key="9">
    <source>
        <dbReference type="EMBL" id="EIW74176.1"/>
    </source>
</evidence>
<dbReference type="CDD" id="cd05471">
    <property type="entry name" value="pepsin_like"/>
    <property type="match status" value="1"/>
</dbReference>
<feature type="compositionally biased region" description="Polar residues" evidence="6">
    <location>
        <begin position="118"/>
        <end position="135"/>
    </location>
</feature>
<keyword evidence="7" id="KW-0732">Signal</keyword>
<keyword evidence="10" id="KW-1185">Reference proteome</keyword>
<dbReference type="AlphaFoldDB" id="R7SDD9"/>
<dbReference type="Gene3D" id="2.40.70.10">
    <property type="entry name" value="Acid Proteases"/>
    <property type="match status" value="2"/>
</dbReference>
<feature type="compositionally biased region" description="Low complexity" evidence="6">
    <location>
        <begin position="52"/>
        <end position="61"/>
    </location>
</feature>
<proteinExistence type="inferred from homology"/>
<dbReference type="InterPro" id="IPR021109">
    <property type="entry name" value="Peptidase_aspartic_dom_sf"/>
</dbReference>
<feature type="domain" description="Peptidase A1" evidence="8">
    <location>
        <begin position="76"/>
        <end position="387"/>
    </location>
</feature>
<feature type="region of interest" description="Disordered" evidence="6">
    <location>
        <begin position="24"/>
        <end position="61"/>
    </location>
</feature>
<comment type="similarity">
    <text evidence="1 5">Belongs to the peptidase A1 family.</text>
</comment>
<name>R7SDD9_CONPW</name>
<dbReference type="PANTHER" id="PTHR47966:SF51">
    <property type="entry name" value="BETA-SITE APP-CLEAVING ENZYME, ISOFORM A-RELATED"/>
    <property type="match status" value="1"/>
</dbReference>
<evidence type="ECO:0000256" key="4">
    <source>
        <dbReference type="PIRSR" id="PIRSR601461-2"/>
    </source>
</evidence>
<dbReference type="PRINTS" id="PR00792">
    <property type="entry name" value="PEPSIN"/>
</dbReference>
<dbReference type="RefSeq" id="XP_007775544.1">
    <property type="nucleotide sequence ID" value="XM_007777354.1"/>
</dbReference>
<reference evidence="10" key="1">
    <citation type="journal article" date="2012" name="Science">
        <title>The Paleozoic origin of enzymatic lignin decomposition reconstructed from 31 fungal genomes.</title>
        <authorList>
            <person name="Floudas D."/>
            <person name="Binder M."/>
            <person name="Riley R."/>
            <person name="Barry K."/>
            <person name="Blanchette R.A."/>
            <person name="Henrissat B."/>
            <person name="Martinez A.T."/>
            <person name="Otillar R."/>
            <person name="Spatafora J.W."/>
            <person name="Yadav J.S."/>
            <person name="Aerts A."/>
            <person name="Benoit I."/>
            <person name="Boyd A."/>
            <person name="Carlson A."/>
            <person name="Copeland A."/>
            <person name="Coutinho P.M."/>
            <person name="de Vries R.P."/>
            <person name="Ferreira P."/>
            <person name="Findley K."/>
            <person name="Foster B."/>
            <person name="Gaskell J."/>
            <person name="Glotzer D."/>
            <person name="Gorecki P."/>
            <person name="Heitman J."/>
            <person name="Hesse C."/>
            <person name="Hori C."/>
            <person name="Igarashi K."/>
            <person name="Jurgens J.A."/>
            <person name="Kallen N."/>
            <person name="Kersten P."/>
            <person name="Kohler A."/>
            <person name="Kuees U."/>
            <person name="Kumar T.K.A."/>
            <person name="Kuo A."/>
            <person name="LaButti K."/>
            <person name="Larrondo L.F."/>
            <person name="Lindquist E."/>
            <person name="Ling A."/>
            <person name="Lombard V."/>
            <person name="Lucas S."/>
            <person name="Lundell T."/>
            <person name="Martin R."/>
            <person name="McLaughlin D.J."/>
            <person name="Morgenstern I."/>
            <person name="Morin E."/>
            <person name="Murat C."/>
            <person name="Nagy L.G."/>
            <person name="Nolan M."/>
            <person name="Ohm R.A."/>
            <person name="Patyshakuliyeva A."/>
            <person name="Rokas A."/>
            <person name="Ruiz-Duenas F.J."/>
            <person name="Sabat G."/>
            <person name="Salamov A."/>
            <person name="Samejima M."/>
            <person name="Schmutz J."/>
            <person name="Slot J.C."/>
            <person name="St John F."/>
            <person name="Stenlid J."/>
            <person name="Sun H."/>
            <person name="Sun S."/>
            <person name="Syed K."/>
            <person name="Tsang A."/>
            <person name="Wiebenga A."/>
            <person name="Young D."/>
            <person name="Pisabarro A."/>
            <person name="Eastwood D.C."/>
            <person name="Martin F."/>
            <person name="Cullen D."/>
            <person name="Grigoriev I.V."/>
            <person name="Hibbett D.S."/>
        </authorList>
    </citation>
    <scope>NUCLEOTIDE SEQUENCE [LARGE SCALE GENOMIC DNA]</scope>
    <source>
        <strain evidence="10">RWD-64-598 SS2</strain>
    </source>
</reference>
<keyword evidence="2 5" id="KW-0064">Aspartyl protease</keyword>
<dbReference type="InterPro" id="IPR034164">
    <property type="entry name" value="Pepsin-like_dom"/>
</dbReference>
<evidence type="ECO:0000256" key="3">
    <source>
        <dbReference type="PIRSR" id="PIRSR601461-1"/>
    </source>
</evidence>
<dbReference type="SUPFAM" id="SSF50630">
    <property type="entry name" value="Acid proteases"/>
    <property type="match status" value="1"/>
</dbReference>
<dbReference type="GO" id="GO:0006508">
    <property type="term" value="P:proteolysis"/>
    <property type="evidence" value="ECO:0007669"/>
    <property type="project" value="UniProtKB-KW"/>
</dbReference>
<evidence type="ECO:0000259" key="8">
    <source>
        <dbReference type="PROSITE" id="PS51767"/>
    </source>
</evidence>
<evidence type="ECO:0000256" key="6">
    <source>
        <dbReference type="SAM" id="MobiDB-lite"/>
    </source>
</evidence>
<feature type="active site" evidence="3">
    <location>
        <position position="276"/>
    </location>
</feature>
<dbReference type="InterPro" id="IPR033121">
    <property type="entry name" value="PEPTIDASE_A1"/>
</dbReference>
<protein>
    <submittedName>
        <fullName evidence="9">Acid protease</fullName>
    </submittedName>
</protein>
<dbReference type="KEGG" id="cput:CONPUDRAFT_113546"/>
<gene>
    <name evidence="9" type="ORF">CONPUDRAFT_113546</name>
</gene>
<keyword evidence="4" id="KW-1015">Disulfide bond</keyword>
<evidence type="ECO:0000256" key="5">
    <source>
        <dbReference type="RuleBase" id="RU000454"/>
    </source>
</evidence>
<dbReference type="eggNOG" id="KOG1339">
    <property type="taxonomic scope" value="Eukaryota"/>
</dbReference>
<feature type="chain" id="PRO_5004444755" evidence="7">
    <location>
        <begin position="20"/>
        <end position="396"/>
    </location>
</feature>
<dbReference type="PROSITE" id="PS00141">
    <property type="entry name" value="ASP_PROTEASE"/>
    <property type="match status" value="1"/>
</dbReference>
<organism evidence="9 10">
    <name type="scientific">Coniophora puteana (strain RWD-64-598)</name>
    <name type="common">Brown rot fungus</name>
    <dbReference type="NCBI Taxonomy" id="741705"/>
    <lineage>
        <taxon>Eukaryota</taxon>
        <taxon>Fungi</taxon>
        <taxon>Dikarya</taxon>
        <taxon>Basidiomycota</taxon>
        <taxon>Agaricomycotina</taxon>
        <taxon>Agaricomycetes</taxon>
        <taxon>Agaricomycetidae</taxon>
        <taxon>Boletales</taxon>
        <taxon>Coniophorineae</taxon>
        <taxon>Coniophoraceae</taxon>
        <taxon>Coniophora</taxon>
    </lineage>
</organism>
<keyword evidence="5 9" id="KW-0645">Protease</keyword>
<feature type="region of interest" description="Disordered" evidence="6">
    <location>
        <begin position="116"/>
        <end position="135"/>
    </location>
</feature>
<dbReference type="Proteomes" id="UP000053558">
    <property type="component" value="Unassembled WGS sequence"/>
</dbReference>
<dbReference type="OrthoDB" id="15189at2759"/>
<evidence type="ECO:0000256" key="1">
    <source>
        <dbReference type="ARBA" id="ARBA00007447"/>
    </source>
</evidence>
<dbReference type="OMA" id="FLDEQPH"/>
<evidence type="ECO:0000256" key="2">
    <source>
        <dbReference type="ARBA" id="ARBA00022750"/>
    </source>
</evidence>
<sequence>MMFKSAAFFALIPALTALALPHPQPKPARAPGHISIPLRKREVGSGLGRRGNGNSSSSPSISNGTIDLFDWQETRWVGYIDVGTPPTTFTINFDTGSGTLFLPGLDCGNCTGHHQWDPKTSSTAKNTGKNTTSAYADGSQVSGAVWTDDIYLGGYKIQNQTILVADTYTEDFGFASDPSDGLLGLGFPASSVNYTDSAFFNLVNQSGSGLPEPVFAFYLSNQGSELTIGGTNKDLYTGNITYAPVTGAVKQIWEVEVDKLTLNNQTILSNFSGIVDSGTTAIRANETLVSAFYQSINGTSLGGGSFVAPCDQLAEQQISFIIQGKEITMSFESLNLGTFSAPNGTLYCLGGVVGDAGLDVDTWILGDVFMKNVYTIFDAGKARVGFADLATSVDSL</sequence>
<feature type="signal peptide" evidence="7">
    <location>
        <begin position="1"/>
        <end position="19"/>
    </location>
</feature>
<dbReference type="GO" id="GO:0004190">
    <property type="term" value="F:aspartic-type endopeptidase activity"/>
    <property type="evidence" value="ECO:0007669"/>
    <property type="project" value="UniProtKB-KW"/>
</dbReference>
<evidence type="ECO:0000256" key="7">
    <source>
        <dbReference type="SAM" id="SignalP"/>
    </source>
</evidence>
<keyword evidence="5" id="KW-0378">Hydrolase</keyword>
<feature type="active site" evidence="3">
    <location>
        <position position="94"/>
    </location>
</feature>